<gene>
    <name evidence="3" type="ORF">J8273_1505</name>
    <name evidence="2" type="ORF">J8273_5841</name>
</gene>
<dbReference type="EMBL" id="JAHDYR010000005">
    <property type="protein sequence ID" value="KAG9396511.1"/>
    <property type="molecule type" value="Genomic_DNA"/>
</dbReference>
<reference evidence="3" key="1">
    <citation type="submission" date="2021-05" db="EMBL/GenBank/DDBJ databases">
        <title>A free-living protist that lacks canonical eukaryotic 1 DNA replication and segregation systems.</title>
        <authorList>
            <person name="Salas-Leiva D.E."/>
            <person name="Tromer E.C."/>
            <person name="Curtis B.A."/>
            <person name="Jerlstrom-Hultqvist J."/>
            <person name="Kolisko M."/>
            <person name="Yi Z."/>
            <person name="Salas-Leiva J.S."/>
            <person name="Gallot-Lavallee L."/>
            <person name="Kops G.J.P.L."/>
            <person name="Archibald J.M."/>
            <person name="Simpson A.G.B."/>
            <person name="Roger A.J."/>
        </authorList>
    </citation>
    <scope>NUCLEOTIDE SEQUENCE</scope>
    <source>
        <strain evidence="3">BICM</strain>
    </source>
</reference>
<accession>A0A8J6AWD2</accession>
<name>A0A8J6AWD2_9EUKA</name>
<keyword evidence="4" id="KW-1185">Reference proteome</keyword>
<evidence type="ECO:0000313" key="4">
    <source>
        <dbReference type="Proteomes" id="UP000717585"/>
    </source>
</evidence>
<proteinExistence type="predicted"/>
<dbReference type="EMBL" id="JAHDYR010000032">
    <property type="protein sequence ID" value="KAG9392804.1"/>
    <property type="molecule type" value="Genomic_DNA"/>
</dbReference>
<dbReference type="AlphaFoldDB" id="A0A8J6AWD2"/>
<evidence type="ECO:0000313" key="2">
    <source>
        <dbReference type="EMBL" id="KAG9392804.1"/>
    </source>
</evidence>
<organism evidence="3 4">
    <name type="scientific">Carpediemonas membranifera</name>
    <dbReference type="NCBI Taxonomy" id="201153"/>
    <lineage>
        <taxon>Eukaryota</taxon>
        <taxon>Metamonada</taxon>
        <taxon>Carpediemonas-like organisms</taxon>
        <taxon>Carpediemonas</taxon>
    </lineage>
</organism>
<evidence type="ECO:0000256" key="1">
    <source>
        <dbReference type="SAM" id="MobiDB-lite"/>
    </source>
</evidence>
<protein>
    <submittedName>
        <fullName evidence="3">Uncharacterized protein</fullName>
    </submittedName>
</protein>
<evidence type="ECO:0000313" key="3">
    <source>
        <dbReference type="EMBL" id="KAG9396511.1"/>
    </source>
</evidence>
<sequence length="148" mass="15931">MPCSLCSRPGHNRTSCPYRALINREDGRTILSVMMELIEGNDLAKELSTDRVASWAVKILQGTAVLTEPPIGLCTPATPRYSSSGHQSSSQISVDSSTTGSHAQYLSIPVPVDRLPAIYSLLAEAFRPPDTADHSQPSEGLDDSMFAN</sequence>
<dbReference type="Proteomes" id="UP000717585">
    <property type="component" value="Unassembled WGS sequence"/>
</dbReference>
<comment type="caution">
    <text evidence="3">The sequence shown here is derived from an EMBL/GenBank/DDBJ whole genome shotgun (WGS) entry which is preliminary data.</text>
</comment>
<feature type="region of interest" description="Disordered" evidence="1">
    <location>
        <begin position="128"/>
        <end position="148"/>
    </location>
</feature>